<name>A0A915DYI7_9BILA</name>
<keyword evidence="1" id="KW-1185">Reference proteome</keyword>
<organism evidence="1 2">
    <name type="scientific">Ditylenchus dipsaci</name>
    <dbReference type="NCBI Taxonomy" id="166011"/>
    <lineage>
        <taxon>Eukaryota</taxon>
        <taxon>Metazoa</taxon>
        <taxon>Ecdysozoa</taxon>
        <taxon>Nematoda</taxon>
        <taxon>Chromadorea</taxon>
        <taxon>Rhabditida</taxon>
        <taxon>Tylenchina</taxon>
        <taxon>Tylenchomorpha</taxon>
        <taxon>Sphaerularioidea</taxon>
        <taxon>Anguinidae</taxon>
        <taxon>Anguininae</taxon>
        <taxon>Ditylenchus</taxon>
    </lineage>
</organism>
<reference evidence="2" key="1">
    <citation type="submission" date="2022-11" db="UniProtKB">
        <authorList>
            <consortium name="WormBaseParasite"/>
        </authorList>
    </citation>
    <scope>IDENTIFICATION</scope>
</reference>
<dbReference type="Proteomes" id="UP000887574">
    <property type="component" value="Unplaced"/>
</dbReference>
<protein>
    <submittedName>
        <fullName evidence="2">Uncharacterized protein</fullName>
    </submittedName>
</protein>
<evidence type="ECO:0000313" key="2">
    <source>
        <dbReference type="WBParaSite" id="jg2504"/>
    </source>
</evidence>
<accession>A0A915DYI7</accession>
<dbReference type="AlphaFoldDB" id="A0A915DYI7"/>
<dbReference type="WBParaSite" id="jg2504">
    <property type="protein sequence ID" value="jg2504"/>
    <property type="gene ID" value="jg2504"/>
</dbReference>
<proteinExistence type="predicted"/>
<sequence>MGSRSVYRKAKPNSDVVEVQNKFPKILKLAANFSWNSLLWGELMQNALPAAAIRHYDAVKPMLSLMLAKRTKLRLGRLSIGFWVAIRLAKTSQFSFRKRMWLRKGLRLLSLVKMLAEDPEVITLNDLE</sequence>
<evidence type="ECO:0000313" key="1">
    <source>
        <dbReference type="Proteomes" id="UP000887574"/>
    </source>
</evidence>